<evidence type="ECO:0000313" key="20">
    <source>
        <dbReference type="Proteomes" id="UP000037600"/>
    </source>
</evidence>
<dbReference type="InterPro" id="IPR003715">
    <property type="entry name" value="Poly_export_N"/>
</dbReference>
<feature type="domain" description="Soluble ligand binding" evidence="17">
    <location>
        <begin position="294"/>
        <end position="348"/>
    </location>
</feature>
<dbReference type="OrthoDB" id="9808948at2"/>
<dbReference type="PATRIC" id="fig|1513271.3.peg.2616"/>
<evidence type="ECO:0000256" key="5">
    <source>
        <dbReference type="ARBA" id="ARBA00022597"/>
    </source>
</evidence>
<feature type="domain" description="Polysaccharide export protein N-terminal" evidence="16">
    <location>
        <begin position="129"/>
        <end position="202"/>
    </location>
</feature>
<evidence type="ECO:0000256" key="9">
    <source>
        <dbReference type="ARBA" id="ARBA00023065"/>
    </source>
</evidence>
<keyword evidence="5" id="KW-0762">Sugar transport</keyword>
<keyword evidence="11" id="KW-0472">Membrane</keyword>
<organism evidence="19 20">
    <name type="scientific">Catenovulum maritimum</name>
    <dbReference type="NCBI Taxonomy" id="1513271"/>
    <lineage>
        <taxon>Bacteria</taxon>
        <taxon>Pseudomonadati</taxon>
        <taxon>Pseudomonadota</taxon>
        <taxon>Gammaproteobacteria</taxon>
        <taxon>Alteromonadales</taxon>
        <taxon>Alteromonadaceae</taxon>
        <taxon>Catenovulum</taxon>
    </lineage>
</organism>
<keyword evidence="12" id="KW-0564">Palmitate</keyword>
<keyword evidence="14" id="KW-0449">Lipoprotein</keyword>
<evidence type="ECO:0000256" key="13">
    <source>
        <dbReference type="ARBA" id="ARBA00023237"/>
    </source>
</evidence>
<comment type="subcellular location">
    <subcellularLocation>
        <location evidence="1">Cell outer membrane</location>
        <topology evidence="1">Multi-pass membrane protein</topology>
    </subcellularLocation>
</comment>
<keyword evidence="6" id="KW-0812">Transmembrane</keyword>
<evidence type="ECO:0000259" key="16">
    <source>
        <dbReference type="Pfam" id="PF02563"/>
    </source>
</evidence>
<proteinExistence type="inferred from homology"/>
<comment type="caution">
    <text evidence="19">The sequence shown here is derived from an EMBL/GenBank/DDBJ whole genome shotgun (WGS) entry which is preliminary data.</text>
</comment>
<dbReference type="GO" id="GO:0015159">
    <property type="term" value="F:polysaccharide transmembrane transporter activity"/>
    <property type="evidence" value="ECO:0007669"/>
    <property type="project" value="InterPro"/>
</dbReference>
<dbReference type="Gene3D" id="3.10.560.10">
    <property type="entry name" value="Outer membrane lipoprotein wza domain like"/>
    <property type="match status" value="7"/>
</dbReference>
<keyword evidence="20" id="KW-1185">Reference proteome</keyword>
<feature type="domain" description="Soluble ligand binding" evidence="17">
    <location>
        <begin position="597"/>
        <end position="643"/>
    </location>
</feature>
<evidence type="ECO:0000256" key="6">
    <source>
        <dbReference type="ARBA" id="ARBA00022692"/>
    </source>
</evidence>
<keyword evidence="8" id="KW-0625">Polysaccharide transport</keyword>
<dbReference type="InterPro" id="IPR049712">
    <property type="entry name" value="Poly_export"/>
</dbReference>
<protein>
    <recommendedName>
        <fullName evidence="21">Sugar transporter</fullName>
    </recommendedName>
</protein>
<evidence type="ECO:0000259" key="18">
    <source>
        <dbReference type="Pfam" id="PF22461"/>
    </source>
</evidence>
<keyword evidence="7 15" id="KW-0732">Signal</keyword>
<evidence type="ECO:0000256" key="10">
    <source>
        <dbReference type="ARBA" id="ARBA00023114"/>
    </source>
</evidence>
<reference evidence="19 20" key="1">
    <citation type="submission" date="2015-04" db="EMBL/GenBank/DDBJ databases">
        <title>Draft Genome Sequence of the Novel Agar-Digesting Marine Bacterium Q1.</title>
        <authorList>
            <person name="Li Y."/>
            <person name="Li D."/>
            <person name="Chen G."/>
            <person name="Du Z."/>
        </authorList>
    </citation>
    <scope>NUCLEOTIDE SEQUENCE [LARGE SCALE GENOMIC DNA]</scope>
    <source>
        <strain evidence="19 20">Q1</strain>
    </source>
</reference>
<dbReference type="Gene3D" id="3.30.1950.10">
    <property type="entry name" value="wza like domain"/>
    <property type="match status" value="1"/>
</dbReference>
<evidence type="ECO:0000256" key="4">
    <source>
        <dbReference type="ARBA" id="ARBA00022452"/>
    </source>
</evidence>
<dbReference type="Pfam" id="PF02563">
    <property type="entry name" value="Poly_export"/>
    <property type="match status" value="1"/>
</dbReference>
<dbReference type="GO" id="GO:0046930">
    <property type="term" value="C:pore complex"/>
    <property type="evidence" value="ECO:0007669"/>
    <property type="project" value="UniProtKB-KW"/>
</dbReference>
<dbReference type="PANTHER" id="PTHR33619">
    <property type="entry name" value="POLYSACCHARIDE EXPORT PROTEIN GFCE-RELATED"/>
    <property type="match status" value="1"/>
</dbReference>
<accession>A0A0J8GTT7</accession>
<dbReference type="PANTHER" id="PTHR33619:SF3">
    <property type="entry name" value="POLYSACCHARIDE EXPORT PROTEIN GFCE-RELATED"/>
    <property type="match status" value="1"/>
</dbReference>
<evidence type="ECO:0000256" key="8">
    <source>
        <dbReference type="ARBA" id="ARBA00023047"/>
    </source>
</evidence>
<dbReference type="Pfam" id="PF22461">
    <property type="entry name" value="SLBB_2"/>
    <property type="match status" value="1"/>
</dbReference>
<evidence type="ECO:0000313" key="19">
    <source>
        <dbReference type="EMBL" id="KMT64729.1"/>
    </source>
</evidence>
<sequence>MKRVMLLLLTSILLNQQAQAVTPSQEQISQFKQLPKAQQQALATQYGVNLSELNQNVNSEKVTNPQVVSSRSVDDAVVTEVDKGLSSATGMQSDGDAKKEGKKARVLKPFGYELFAGSPSTFAPATDVPVPSEYVLGPGDTVKVQLFGKEYKNYELAVDRNGTITMPETGPMQVVGMSFSEFKSFINEQIDQKVIGAKANVTMGELRSIRIFILGEAYKPGAYTVSSLSSITHALFVSGGITEVGSLRNIQLKRKGRVVTTFDLYDLLLKGDTSNDTNLLPGDVVFIPPVGETVGIDGEVKRPAIYELKQTTTAQQLINLAGGLLTTAYPNASKVERLRSDGTRTVVDLDLSKSKNKKIQLQSGDILRVYSVLDEMENIVKLEGHVHRPGTFAFETGLKLIDVIPSITELKANPDLEYGIIVREEPNIRTLSAIHFSLKQALTQPESNANVELAPRDKIYVFAADQSRQLNGLLNRLRAQARLDEPAKTVDITGHVRYAGEYPLTANMQVQDLVKAAYDLKLETDLDYALLKRRDFAKNITEFDVIKLNNAQDLSKTLQPQDKLYVFSINGKRDSMFADLIAEIKSQTNKQNQQKLVSINGQVRFPGTYPLAENMALADLIAAAGGFTESSYMITANLSRFKTNLTDSSEFEIMPISMDEQSLKTTKLEPRDTISIQTIPEWRDHETVTLMGEFKFPGTYAINKGETLAQLIERAGGFSDKAFVDASIFTRSYLKEKEQVLLNDAERKLRRELVSSQINAGDSQNAETVLALLSQLEATKASGRMIINKQQMLDFTTSVKLRDGDTLIVPQINQAVSIIGEVYAPTAQVHNNGWSLDDYIDAAGGFNQLAESSDVYIIKANGRVVSNTGWFGFDTSIAPGDTIVVPTNVDPIPALTIWKEVTSIIYQSTVAVAAVAAL</sequence>
<feature type="domain" description="SLBB" evidence="18">
    <location>
        <begin position="210"/>
        <end position="287"/>
    </location>
</feature>
<keyword evidence="4" id="KW-1134">Transmembrane beta strand</keyword>
<evidence type="ECO:0000256" key="1">
    <source>
        <dbReference type="ARBA" id="ARBA00004571"/>
    </source>
</evidence>
<keyword evidence="9" id="KW-0406">Ion transport</keyword>
<gene>
    <name evidence="19" type="ORF">XM47_12780</name>
</gene>
<dbReference type="GO" id="GO:0015288">
    <property type="term" value="F:porin activity"/>
    <property type="evidence" value="ECO:0007669"/>
    <property type="project" value="UniProtKB-KW"/>
</dbReference>
<keyword evidence="10" id="KW-0626">Porin</keyword>
<evidence type="ECO:0008006" key="21">
    <source>
        <dbReference type="Google" id="ProtNLM"/>
    </source>
</evidence>
<evidence type="ECO:0000256" key="12">
    <source>
        <dbReference type="ARBA" id="ARBA00023139"/>
    </source>
</evidence>
<dbReference type="Proteomes" id="UP000037600">
    <property type="component" value="Unassembled WGS sequence"/>
</dbReference>
<dbReference type="GO" id="GO:0006811">
    <property type="term" value="P:monoatomic ion transport"/>
    <property type="evidence" value="ECO:0007669"/>
    <property type="project" value="UniProtKB-KW"/>
</dbReference>
<dbReference type="AlphaFoldDB" id="A0A0J8GTT7"/>
<keyword evidence="3" id="KW-0813">Transport</keyword>
<feature type="domain" description="Soluble ligand binding" evidence="17">
    <location>
        <begin position="688"/>
        <end position="722"/>
    </location>
</feature>
<evidence type="ECO:0000259" key="17">
    <source>
        <dbReference type="Pfam" id="PF10531"/>
    </source>
</evidence>
<evidence type="ECO:0000256" key="14">
    <source>
        <dbReference type="ARBA" id="ARBA00023288"/>
    </source>
</evidence>
<dbReference type="Pfam" id="PF10531">
    <property type="entry name" value="SLBB"/>
    <property type="match status" value="3"/>
</dbReference>
<name>A0A0J8GTT7_9ALTE</name>
<dbReference type="InterPro" id="IPR054765">
    <property type="entry name" value="SLBB_dom"/>
</dbReference>
<evidence type="ECO:0000256" key="7">
    <source>
        <dbReference type="ARBA" id="ARBA00022729"/>
    </source>
</evidence>
<evidence type="ECO:0000256" key="11">
    <source>
        <dbReference type="ARBA" id="ARBA00023136"/>
    </source>
</evidence>
<evidence type="ECO:0000256" key="15">
    <source>
        <dbReference type="SAM" id="SignalP"/>
    </source>
</evidence>
<evidence type="ECO:0000256" key="2">
    <source>
        <dbReference type="ARBA" id="ARBA00009450"/>
    </source>
</evidence>
<dbReference type="STRING" id="1513271.XM47_12780"/>
<evidence type="ECO:0000256" key="3">
    <source>
        <dbReference type="ARBA" id="ARBA00022448"/>
    </source>
</evidence>
<dbReference type="GO" id="GO:0009279">
    <property type="term" value="C:cell outer membrane"/>
    <property type="evidence" value="ECO:0007669"/>
    <property type="project" value="UniProtKB-SubCell"/>
</dbReference>
<dbReference type="EMBL" id="LAZL01000021">
    <property type="protein sequence ID" value="KMT64729.1"/>
    <property type="molecule type" value="Genomic_DNA"/>
</dbReference>
<feature type="signal peptide" evidence="15">
    <location>
        <begin position="1"/>
        <end position="20"/>
    </location>
</feature>
<dbReference type="InterPro" id="IPR019554">
    <property type="entry name" value="Soluble_ligand-bd"/>
</dbReference>
<comment type="similarity">
    <text evidence="2">Belongs to the BexD/CtrA/VexA family.</text>
</comment>
<feature type="chain" id="PRO_5005298731" description="Sugar transporter" evidence="15">
    <location>
        <begin position="21"/>
        <end position="918"/>
    </location>
</feature>
<keyword evidence="13" id="KW-0998">Cell outer membrane</keyword>